<accession>A0AA96ESW5</accession>
<name>A0AA96ESW5_9VIRU</name>
<protein>
    <submittedName>
        <fullName evidence="1">Uncharacterized protein</fullName>
    </submittedName>
</protein>
<dbReference type="EMBL" id="OR343189">
    <property type="protein sequence ID" value="WNL50271.1"/>
    <property type="molecule type" value="Genomic_DNA"/>
</dbReference>
<reference evidence="1" key="1">
    <citation type="submission" date="2023-07" db="EMBL/GenBank/DDBJ databases">
        <authorList>
            <person name="Xia Y."/>
        </authorList>
    </citation>
    <scope>NUCLEOTIDE SEQUENCE</scope>
    <source>
        <strain evidence="1">E</strain>
    </source>
</reference>
<evidence type="ECO:0000313" key="1">
    <source>
        <dbReference type="EMBL" id="WNL50271.1"/>
    </source>
</evidence>
<proteinExistence type="predicted"/>
<sequence length="166" mass="19626">MSDVIPGKTELRYLCVMKILSERAWMDDVKFLGEHWRNDPQKRLPEILDQVFEIKEFGGEFRKECRDPETRRLYHIVAEALDLFHASATDWNLLDSGRDEYCNCKPCSIRRSARENLTSGIVVSLKPLDMRKRDDKNRNKAFQRNFDAARLMGIRRVTRPKKHQET</sequence>
<gene>
    <name evidence="1" type="ORF">MarDSR_232</name>
</gene>
<organism evidence="1">
    <name type="scientific">Marseillevirus sp</name>
    <dbReference type="NCBI Taxonomy" id="2809551"/>
    <lineage>
        <taxon>Viruses</taxon>
        <taxon>Varidnaviria</taxon>
        <taxon>Bamfordvirae</taxon>
        <taxon>Nucleocytoviricota</taxon>
        <taxon>Megaviricetes</taxon>
        <taxon>Pimascovirales</taxon>
        <taxon>Pimascovirales incertae sedis</taxon>
        <taxon>Marseilleviridae</taxon>
        <taxon>Marseillevirus</taxon>
    </lineage>
</organism>